<name>A0AAE0NKZ3_9PEZI</name>
<organism evidence="2 3">
    <name type="scientific">Lasiosphaeria ovina</name>
    <dbReference type="NCBI Taxonomy" id="92902"/>
    <lineage>
        <taxon>Eukaryota</taxon>
        <taxon>Fungi</taxon>
        <taxon>Dikarya</taxon>
        <taxon>Ascomycota</taxon>
        <taxon>Pezizomycotina</taxon>
        <taxon>Sordariomycetes</taxon>
        <taxon>Sordariomycetidae</taxon>
        <taxon>Sordariales</taxon>
        <taxon>Lasiosphaeriaceae</taxon>
        <taxon>Lasiosphaeria</taxon>
    </lineage>
</organism>
<sequence>MDSSTHDSFGQYSPNAGRHYSLAISGAGGSPGGLGTNGLASQEVGSCGPFFPGTYYPDAGNNPRAPHSVQPPVYGTQFQGSAGFGFYSTALPAQAFTFMTGSPATYPAPIPYHAPCDWAPPGPPSRFPSYSSPNLQHAQPPPQAGPKLRDICSPSTASAAVPPAASAFPVFPTLAPQTPSAQATAASALYIAQATPPTPRPPASALYFPQTPAAPPAILSVVAPATASRTPLAPDRSIRARRWQKTSLELQTAALEDSLVEERAGLIASEKRLIEERHALMEKVFQHSFCNNAAIDKFLKHKAKEIVESAEDPSKVKNTCRLLNGVECTCPPGVPFPMSAWL</sequence>
<evidence type="ECO:0000313" key="2">
    <source>
        <dbReference type="EMBL" id="KAK3383433.1"/>
    </source>
</evidence>
<feature type="compositionally biased region" description="Polar residues" evidence="1">
    <location>
        <begin position="128"/>
        <end position="137"/>
    </location>
</feature>
<dbReference type="AlphaFoldDB" id="A0AAE0NKZ3"/>
<accession>A0AAE0NKZ3</accession>
<dbReference type="Proteomes" id="UP001287356">
    <property type="component" value="Unassembled WGS sequence"/>
</dbReference>
<reference evidence="2" key="2">
    <citation type="submission" date="2023-06" db="EMBL/GenBank/DDBJ databases">
        <authorList>
            <consortium name="Lawrence Berkeley National Laboratory"/>
            <person name="Haridas S."/>
            <person name="Hensen N."/>
            <person name="Bonometti L."/>
            <person name="Westerberg I."/>
            <person name="Brannstrom I.O."/>
            <person name="Guillou S."/>
            <person name="Cros-Aarteil S."/>
            <person name="Calhoun S."/>
            <person name="Kuo A."/>
            <person name="Mondo S."/>
            <person name="Pangilinan J."/>
            <person name="Riley R."/>
            <person name="Labutti K."/>
            <person name="Andreopoulos B."/>
            <person name="Lipzen A."/>
            <person name="Chen C."/>
            <person name="Yanf M."/>
            <person name="Daum C."/>
            <person name="Ng V."/>
            <person name="Clum A."/>
            <person name="Steindorff A."/>
            <person name="Ohm R."/>
            <person name="Martin F."/>
            <person name="Silar P."/>
            <person name="Natvig D."/>
            <person name="Lalanne C."/>
            <person name="Gautier V."/>
            <person name="Ament-Velasquez S.L."/>
            <person name="Kruys A."/>
            <person name="Hutchinson M.I."/>
            <person name="Powell A.J."/>
            <person name="Barry K."/>
            <person name="Miller A.N."/>
            <person name="Grigoriev I.V."/>
            <person name="Debuchy R."/>
            <person name="Gladieux P."/>
            <person name="Thoren M.H."/>
            <person name="Johannesson H."/>
        </authorList>
    </citation>
    <scope>NUCLEOTIDE SEQUENCE</scope>
    <source>
        <strain evidence="2">CBS 958.72</strain>
    </source>
</reference>
<evidence type="ECO:0000313" key="3">
    <source>
        <dbReference type="Proteomes" id="UP001287356"/>
    </source>
</evidence>
<comment type="caution">
    <text evidence="2">The sequence shown here is derived from an EMBL/GenBank/DDBJ whole genome shotgun (WGS) entry which is preliminary data.</text>
</comment>
<feature type="region of interest" description="Disordered" evidence="1">
    <location>
        <begin position="123"/>
        <end position="155"/>
    </location>
</feature>
<keyword evidence="3" id="KW-1185">Reference proteome</keyword>
<protein>
    <submittedName>
        <fullName evidence="2">Uncharacterized protein</fullName>
    </submittedName>
</protein>
<evidence type="ECO:0000256" key="1">
    <source>
        <dbReference type="SAM" id="MobiDB-lite"/>
    </source>
</evidence>
<dbReference type="EMBL" id="JAULSN010000001">
    <property type="protein sequence ID" value="KAK3383433.1"/>
    <property type="molecule type" value="Genomic_DNA"/>
</dbReference>
<reference evidence="2" key="1">
    <citation type="journal article" date="2023" name="Mol. Phylogenet. Evol.">
        <title>Genome-scale phylogeny and comparative genomics of the fungal order Sordariales.</title>
        <authorList>
            <person name="Hensen N."/>
            <person name="Bonometti L."/>
            <person name="Westerberg I."/>
            <person name="Brannstrom I.O."/>
            <person name="Guillou S."/>
            <person name="Cros-Aarteil S."/>
            <person name="Calhoun S."/>
            <person name="Haridas S."/>
            <person name="Kuo A."/>
            <person name="Mondo S."/>
            <person name="Pangilinan J."/>
            <person name="Riley R."/>
            <person name="LaButti K."/>
            <person name="Andreopoulos B."/>
            <person name="Lipzen A."/>
            <person name="Chen C."/>
            <person name="Yan M."/>
            <person name="Daum C."/>
            <person name="Ng V."/>
            <person name="Clum A."/>
            <person name="Steindorff A."/>
            <person name="Ohm R.A."/>
            <person name="Martin F."/>
            <person name="Silar P."/>
            <person name="Natvig D.O."/>
            <person name="Lalanne C."/>
            <person name="Gautier V."/>
            <person name="Ament-Velasquez S.L."/>
            <person name="Kruys A."/>
            <person name="Hutchinson M.I."/>
            <person name="Powell A.J."/>
            <person name="Barry K."/>
            <person name="Miller A.N."/>
            <person name="Grigoriev I.V."/>
            <person name="Debuchy R."/>
            <person name="Gladieux P."/>
            <person name="Hiltunen Thoren M."/>
            <person name="Johannesson H."/>
        </authorList>
    </citation>
    <scope>NUCLEOTIDE SEQUENCE</scope>
    <source>
        <strain evidence="2">CBS 958.72</strain>
    </source>
</reference>
<gene>
    <name evidence="2" type="ORF">B0T24DRAFT_49345</name>
</gene>
<proteinExistence type="predicted"/>